<organism evidence="4">
    <name type="scientific">uncultured Solirubrobacteraceae bacterium</name>
    <dbReference type="NCBI Taxonomy" id="1162706"/>
    <lineage>
        <taxon>Bacteria</taxon>
        <taxon>Bacillati</taxon>
        <taxon>Actinomycetota</taxon>
        <taxon>Thermoleophilia</taxon>
        <taxon>Solirubrobacterales</taxon>
        <taxon>Solirubrobacteraceae</taxon>
        <taxon>environmental samples</taxon>
    </lineage>
</organism>
<evidence type="ECO:0000256" key="1">
    <source>
        <dbReference type="ARBA" id="ARBA00022603"/>
    </source>
</evidence>
<dbReference type="PANTHER" id="PTHR43861">
    <property type="entry name" value="TRANS-ACONITATE 2-METHYLTRANSFERASE-RELATED"/>
    <property type="match status" value="1"/>
</dbReference>
<dbReference type="Gene3D" id="3.40.50.150">
    <property type="entry name" value="Vaccinia Virus protein VP39"/>
    <property type="match status" value="1"/>
</dbReference>
<feature type="domain" description="Methyltransferase" evidence="3">
    <location>
        <begin position="38"/>
        <end position="132"/>
    </location>
</feature>
<reference evidence="4" key="1">
    <citation type="submission" date="2020-02" db="EMBL/GenBank/DDBJ databases">
        <authorList>
            <person name="Meier V. D."/>
        </authorList>
    </citation>
    <scope>NUCLEOTIDE SEQUENCE</scope>
    <source>
        <strain evidence="4">AVDCRST_MAG67</strain>
    </source>
</reference>
<gene>
    <name evidence="4" type="ORF">AVDCRST_MAG67-3086</name>
</gene>
<dbReference type="GO" id="GO:0032259">
    <property type="term" value="P:methylation"/>
    <property type="evidence" value="ECO:0007669"/>
    <property type="project" value="UniProtKB-KW"/>
</dbReference>
<dbReference type="InterPro" id="IPR029063">
    <property type="entry name" value="SAM-dependent_MTases_sf"/>
</dbReference>
<evidence type="ECO:0000313" key="4">
    <source>
        <dbReference type="EMBL" id="CAA9516635.1"/>
    </source>
</evidence>
<keyword evidence="1" id="KW-0489">Methyltransferase</keyword>
<dbReference type="CDD" id="cd02440">
    <property type="entry name" value="AdoMet_MTases"/>
    <property type="match status" value="1"/>
</dbReference>
<name>A0A6J4T9F9_9ACTN</name>
<dbReference type="Pfam" id="PF13649">
    <property type="entry name" value="Methyltransf_25"/>
    <property type="match status" value="1"/>
</dbReference>
<evidence type="ECO:0000259" key="3">
    <source>
        <dbReference type="Pfam" id="PF13649"/>
    </source>
</evidence>
<sequence length="261" mass="28129">MAPVRDWNADVYHRVSGPQVAMAAAVLERLELRGDETVLDAGCGSGRVTRLLLERLPRGRVIAVDASPDMVARARGELGGAARVDVREADLAALRLAQGELVDAVFSNATFHWVADHDALFAALAAALRSGGRVSAQCGGEGNVAGLHAAALQAAADIGLADRFAGWPRPWNFAGAEQTEARLRAAGFEDVRCWLQAWPVAPDEPRAYLETVCLGPHLERLAGDERGRFLDAVMARLGERPLLDYVRLNIVARRGRDVRRG</sequence>
<dbReference type="AlphaFoldDB" id="A0A6J4T9F9"/>
<keyword evidence="2" id="KW-0808">Transferase</keyword>
<protein>
    <submittedName>
        <fullName evidence="4">Biotin synthesis protein BioC</fullName>
    </submittedName>
</protein>
<dbReference type="PANTHER" id="PTHR43861:SF1">
    <property type="entry name" value="TRANS-ACONITATE 2-METHYLTRANSFERASE"/>
    <property type="match status" value="1"/>
</dbReference>
<dbReference type="SUPFAM" id="SSF53335">
    <property type="entry name" value="S-adenosyl-L-methionine-dependent methyltransferases"/>
    <property type="match status" value="1"/>
</dbReference>
<accession>A0A6J4T9F9</accession>
<dbReference type="GO" id="GO:0008168">
    <property type="term" value="F:methyltransferase activity"/>
    <property type="evidence" value="ECO:0007669"/>
    <property type="project" value="UniProtKB-KW"/>
</dbReference>
<evidence type="ECO:0000256" key="2">
    <source>
        <dbReference type="ARBA" id="ARBA00022679"/>
    </source>
</evidence>
<proteinExistence type="predicted"/>
<dbReference type="EMBL" id="CADCVQ010000128">
    <property type="protein sequence ID" value="CAA9516635.1"/>
    <property type="molecule type" value="Genomic_DNA"/>
</dbReference>
<dbReference type="InterPro" id="IPR041698">
    <property type="entry name" value="Methyltransf_25"/>
</dbReference>